<sequence>MTCFLHRRPEGNPLDLNNLPDDFTRDHSHAHGKQLLQDTFSTERETETLNHARQLVFRNDHTLAAQAPPHLGCCQPIVGGGGGGGGGDPTAGALRFPRYFSASSTSSTHIPPPAAGAATHHQPYLYASPSRPAAVSFPPAHHQFPPPPAHHDYYVGHVLSHHGINNYAGAAADSSGGGTYTCIGAPVVGGGKESQVQEGSLNWGRSSSSTSGSQPHHRLDPASAINRFQDGF</sequence>
<evidence type="ECO:0000313" key="3">
    <source>
        <dbReference type="Proteomes" id="UP001341840"/>
    </source>
</evidence>
<gene>
    <name evidence="2" type="ORF">PIB30_001999</name>
</gene>
<feature type="compositionally biased region" description="Low complexity" evidence="1">
    <location>
        <begin position="199"/>
        <end position="213"/>
    </location>
</feature>
<evidence type="ECO:0000256" key="1">
    <source>
        <dbReference type="SAM" id="MobiDB-lite"/>
    </source>
</evidence>
<feature type="region of interest" description="Disordered" evidence="1">
    <location>
        <begin position="191"/>
        <end position="232"/>
    </location>
</feature>
<dbReference type="EMBL" id="JASCZI010271864">
    <property type="protein sequence ID" value="MED6215860.1"/>
    <property type="molecule type" value="Genomic_DNA"/>
</dbReference>
<protein>
    <submittedName>
        <fullName evidence="2">Uncharacterized protein</fullName>
    </submittedName>
</protein>
<comment type="caution">
    <text evidence="2">The sequence shown here is derived from an EMBL/GenBank/DDBJ whole genome shotgun (WGS) entry which is preliminary data.</text>
</comment>
<name>A0ABU6YZV4_9FABA</name>
<reference evidence="2 3" key="1">
    <citation type="journal article" date="2023" name="Plants (Basel)">
        <title>Bridging the Gap: Combining Genomics and Transcriptomics Approaches to Understand Stylosanthes scabra, an Orphan Legume from the Brazilian Caatinga.</title>
        <authorList>
            <person name="Ferreira-Neto J.R.C."/>
            <person name="da Silva M.D."/>
            <person name="Binneck E."/>
            <person name="de Melo N.F."/>
            <person name="da Silva R.H."/>
            <person name="de Melo A.L.T.M."/>
            <person name="Pandolfi V."/>
            <person name="Bustamante F.O."/>
            <person name="Brasileiro-Vidal A.C."/>
            <person name="Benko-Iseppon A.M."/>
        </authorList>
    </citation>
    <scope>NUCLEOTIDE SEQUENCE [LARGE SCALE GENOMIC DNA]</scope>
    <source>
        <tissue evidence="2">Leaves</tissue>
    </source>
</reference>
<dbReference type="Proteomes" id="UP001341840">
    <property type="component" value="Unassembled WGS sequence"/>
</dbReference>
<evidence type="ECO:0000313" key="2">
    <source>
        <dbReference type="EMBL" id="MED6215860.1"/>
    </source>
</evidence>
<keyword evidence="3" id="KW-1185">Reference proteome</keyword>
<proteinExistence type="predicted"/>
<organism evidence="2 3">
    <name type="scientific">Stylosanthes scabra</name>
    <dbReference type="NCBI Taxonomy" id="79078"/>
    <lineage>
        <taxon>Eukaryota</taxon>
        <taxon>Viridiplantae</taxon>
        <taxon>Streptophyta</taxon>
        <taxon>Embryophyta</taxon>
        <taxon>Tracheophyta</taxon>
        <taxon>Spermatophyta</taxon>
        <taxon>Magnoliopsida</taxon>
        <taxon>eudicotyledons</taxon>
        <taxon>Gunneridae</taxon>
        <taxon>Pentapetalae</taxon>
        <taxon>rosids</taxon>
        <taxon>fabids</taxon>
        <taxon>Fabales</taxon>
        <taxon>Fabaceae</taxon>
        <taxon>Papilionoideae</taxon>
        <taxon>50 kb inversion clade</taxon>
        <taxon>dalbergioids sensu lato</taxon>
        <taxon>Dalbergieae</taxon>
        <taxon>Pterocarpus clade</taxon>
        <taxon>Stylosanthes</taxon>
    </lineage>
</organism>
<accession>A0ABU6YZV4</accession>